<accession>A0A7J8UVU8</accession>
<dbReference type="OrthoDB" id="958371at2759"/>
<dbReference type="AlphaFoldDB" id="A0A7J8UVU8"/>
<evidence type="ECO:0000313" key="2">
    <source>
        <dbReference type="Proteomes" id="UP000593573"/>
    </source>
</evidence>
<gene>
    <name evidence="1" type="ORF">Goklo_021517</name>
</gene>
<protein>
    <submittedName>
        <fullName evidence="1">Uncharacterized protein</fullName>
    </submittedName>
</protein>
<evidence type="ECO:0000313" key="1">
    <source>
        <dbReference type="EMBL" id="MBA0654530.1"/>
    </source>
</evidence>
<name>A0A7J8UVU8_9ROSI</name>
<reference evidence="1 2" key="1">
    <citation type="journal article" date="2019" name="Genome Biol. Evol.">
        <title>Insights into the evolution of the New World diploid cottons (Gossypium, subgenus Houzingenia) based on genome sequencing.</title>
        <authorList>
            <person name="Grover C.E."/>
            <person name="Arick M.A. 2nd"/>
            <person name="Thrash A."/>
            <person name="Conover J.L."/>
            <person name="Sanders W.S."/>
            <person name="Peterson D.G."/>
            <person name="Frelichowski J.E."/>
            <person name="Scheffler J.A."/>
            <person name="Scheffler B.E."/>
            <person name="Wendel J.F."/>
        </authorList>
    </citation>
    <scope>NUCLEOTIDE SEQUENCE [LARGE SCALE GENOMIC DNA]</scope>
    <source>
        <strain evidence="1">57</strain>
        <tissue evidence="1">Leaf</tissue>
    </source>
</reference>
<dbReference type="Proteomes" id="UP000593573">
    <property type="component" value="Unassembled WGS sequence"/>
</dbReference>
<organism evidence="1 2">
    <name type="scientific">Gossypium klotzschianum</name>
    <dbReference type="NCBI Taxonomy" id="34286"/>
    <lineage>
        <taxon>Eukaryota</taxon>
        <taxon>Viridiplantae</taxon>
        <taxon>Streptophyta</taxon>
        <taxon>Embryophyta</taxon>
        <taxon>Tracheophyta</taxon>
        <taxon>Spermatophyta</taxon>
        <taxon>Magnoliopsida</taxon>
        <taxon>eudicotyledons</taxon>
        <taxon>Gunneridae</taxon>
        <taxon>Pentapetalae</taxon>
        <taxon>rosids</taxon>
        <taxon>malvids</taxon>
        <taxon>Malvales</taxon>
        <taxon>Malvaceae</taxon>
        <taxon>Malvoideae</taxon>
        <taxon>Gossypium</taxon>
    </lineage>
</organism>
<dbReference type="EMBL" id="JABFAB010000007">
    <property type="protein sequence ID" value="MBA0654530.1"/>
    <property type="molecule type" value="Genomic_DNA"/>
</dbReference>
<comment type="caution">
    <text evidence="1">The sequence shown here is derived from an EMBL/GenBank/DDBJ whole genome shotgun (WGS) entry which is preliminary data.</text>
</comment>
<keyword evidence="2" id="KW-1185">Reference proteome</keyword>
<sequence length="31" mass="3639">MEKGFLDKVEDNTVIRIWSKRTQQDKGDSLT</sequence>
<proteinExistence type="predicted"/>